<dbReference type="AlphaFoldDB" id="A0A4S5BU24"/>
<evidence type="ECO:0000256" key="1">
    <source>
        <dbReference type="SAM" id="SignalP"/>
    </source>
</evidence>
<protein>
    <submittedName>
        <fullName evidence="2">Uncharacterized protein</fullName>
    </submittedName>
</protein>
<keyword evidence="1" id="KW-0732">Signal</keyword>
<organism evidence="2 3">
    <name type="scientific">Lampropedia aestuarii</name>
    <dbReference type="NCBI Taxonomy" id="2562762"/>
    <lineage>
        <taxon>Bacteria</taxon>
        <taxon>Pseudomonadati</taxon>
        <taxon>Pseudomonadota</taxon>
        <taxon>Betaproteobacteria</taxon>
        <taxon>Burkholderiales</taxon>
        <taxon>Comamonadaceae</taxon>
        <taxon>Lampropedia</taxon>
    </lineage>
</organism>
<comment type="caution">
    <text evidence="2">The sequence shown here is derived from an EMBL/GenBank/DDBJ whole genome shotgun (WGS) entry which is preliminary data.</text>
</comment>
<dbReference type="Proteomes" id="UP000306236">
    <property type="component" value="Unassembled WGS sequence"/>
</dbReference>
<dbReference type="EMBL" id="SSWX01000006">
    <property type="protein sequence ID" value="THJ34591.1"/>
    <property type="molecule type" value="Genomic_DNA"/>
</dbReference>
<name>A0A4S5BU24_9BURK</name>
<dbReference type="OrthoDB" id="5401862at2"/>
<keyword evidence="3" id="KW-1185">Reference proteome</keyword>
<evidence type="ECO:0000313" key="2">
    <source>
        <dbReference type="EMBL" id="THJ34591.1"/>
    </source>
</evidence>
<accession>A0A4S5BU24</accession>
<proteinExistence type="predicted"/>
<dbReference type="RefSeq" id="WP_136405801.1">
    <property type="nucleotide sequence ID" value="NZ_SSWX01000006.1"/>
</dbReference>
<feature type="signal peptide" evidence="1">
    <location>
        <begin position="1"/>
        <end position="29"/>
    </location>
</feature>
<gene>
    <name evidence="2" type="ORF">E8K88_06300</name>
</gene>
<sequence length="95" mass="10060">MAHTAFGRAAGAGLAPLAAVQALACIAQAFDETAEPYHWYRQFVLAGAVAHGLPAPDVAPIQSTVPQDGLDTERQRFNSATLGLLLPYDMLGCFF</sequence>
<feature type="chain" id="PRO_5020396674" evidence="1">
    <location>
        <begin position="30"/>
        <end position="95"/>
    </location>
</feature>
<reference evidence="2 3" key="1">
    <citation type="submission" date="2019-04" db="EMBL/GenBank/DDBJ databases">
        <title>Lampropedia sp YIM MLB12 draf genome.</title>
        <authorList>
            <person name="Wang Y.-X."/>
        </authorList>
    </citation>
    <scope>NUCLEOTIDE SEQUENCE [LARGE SCALE GENOMIC DNA]</scope>
    <source>
        <strain evidence="2 3">YIM MLB12</strain>
    </source>
</reference>
<evidence type="ECO:0000313" key="3">
    <source>
        <dbReference type="Proteomes" id="UP000306236"/>
    </source>
</evidence>